<dbReference type="RefSeq" id="WP_315732003.1">
    <property type="nucleotide sequence ID" value="NZ_JAVYII010000002.1"/>
</dbReference>
<dbReference type="InterPro" id="IPR000412">
    <property type="entry name" value="ABC_2_transport"/>
</dbReference>
<comment type="subcellular location">
    <subcellularLocation>
        <location evidence="6">Cell membrane</location>
        <topology evidence="6">Multi-pass membrane protein</topology>
    </subcellularLocation>
    <subcellularLocation>
        <location evidence="1">Membrane</location>
        <topology evidence="1">Multi-pass membrane protein</topology>
    </subcellularLocation>
</comment>
<name>A0ABU3PTR4_9ACTN</name>
<feature type="transmembrane region" description="Helical" evidence="6">
    <location>
        <begin position="73"/>
        <end position="92"/>
    </location>
</feature>
<feature type="transmembrane region" description="Helical" evidence="6">
    <location>
        <begin position="135"/>
        <end position="155"/>
    </location>
</feature>
<feature type="transmembrane region" description="Helical" evidence="6">
    <location>
        <begin position="39"/>
        <end position="61"/>
    </location>
</feature>
<dbReference type="PANTHER" id="PTHR43229">
    <property type="entry name" value="NODULATION PROTEIN J"/>
    <property type="match status" value="1"/>
</dbReference>
<dbReference type="InterPro" id="IPR047817">
    <property type="entry name" value="ABC2_TM_bact-type"/>
</dbReference>
<evidence type="ECO:0000259" key="7">
    <source>
        <dbReference type="PROSITE" id="PS51012"/>
    </source>
</evidence>
<dbReference type="PANTHER" id="PTHR43229:SF2">
    <property type="entry name" value="NODULATION PROTEIN J"/>
    <property type="match status" value="1"/>
</dbReference>
<feature type="transmembrane region" description="Helical" evidence="6">
    <location>
        <begin position="190"/>
        <end position="214"/>
    </location>
</feature>
<feature type="transmembrane region" description="Helical" evidence="6">
    <location>
        <begin position="161"/>
        <end position="178"/>
    </location>
</feature>
<evidence type="ECO:0000256" key="5">
    <source>
        <dbReference type="ARBA" id="ARBA00023251"/>
    </source>
</evidence>
<dbReference type="PIRSF" id="PIRSF006648">
    <property type="entry name" value="DrrB"/>
    <property type="match status" value="1"/>
</dbReference>
<feature type="domain" description="ABC transmembrane type-2" evidence="7">
    <location>
        <begin position="37"/>
        <end position="270"/>
    </location>
</feature>
<comment type="caution">
    <text evidence="8">The sequence shown here is derived from an EMBL/GenBank/DDBJ whole genome shotgun (WGS) entry which is preliminary data.</text>
</comment>
<keyword evidence="3 6" id="KW-1133">Transmembrane helix</keyword>
<keyword evidence="4 6" id="KW-0472">Membrane</keyword>
<evidence type="ECO:0000313" key="9">
    <source>
        <dbReference type="Proteomes" id="UP001268542"/>
    </source>
</evidence>
<dbReference type="Pfam" id="PF01061">
    <property type="entry name" value="ABC2_membrane"/>
    <property type="match status" value="1"/>
</dbReference>
<evidence type="ECO:0000256" key="1">
    <source>
        <dbReference type="ARBA" id="ARBA00004141"/>
    </source>
</evidence>
<keyword evidence="6" id="KW-1003">Cell membrane</keyword>
<dbReference type="PRINTS" id="PR00164">
    <property type="entry name" value="ABC2TRNSPORT"/>
</dbReference>
<feature type="transmembrane region" description="Helical" evidence="6">
    <location>
        <begin position="112"/>
        <end position="130"/>
    </location>
</feature>
<dbReference type="PROSITE" id="PS51012">
    <property type="entry name" value="ABC_TM2"/>
    <property type="match status" value="1"/>
</dbReference>
<evidence type="ECO:0000256" key="3">
    <source>
        <dbReference type="ARBA" id="ARBA00022989"/>
    </source>
</evidence>
<dbReference type="EMBL" id="JAVYII010000002">
    <property type="protein sequence ID" value="MDT9592579.1"/>
    <property type="molecule type" value="Genomic_DNA"/>
</dbReference>
<dbReference type="Proteomes" id="UP001268542">
    <property type="component" value="Unassembled WGS sequence"/>
</dbReference>
<keyword evidence="9" id="KW-1185">Reference proteome</keyword>
<gene>
    <name evidence="8" type="ORF">RDV89_05855</name>
</gene>
<feature type="transmembrane region" description="Helical" evidence="6">
    <location>
        <begin position="234"/>
        <end position="264"/>
    </location>
</feature>
<keyword evidence="6" id="KW-0813">Transport</keyword>
<proteinExistence type="inferred from homology"/>
<protein>
    <recommendedName>
        <fullName evidence="6">Transport permease protein</fullName>
    </recommendedName>
</protein>
<keyword evidence="5" id="KW-0046">Antibiotic resistance</keyword>
<accession>A0ABU3PTR4</accession>
<evidence type="ECO:0000256" key="4">
    <source>
        <dbReference type="ARBA" id="ARBA00023136"/>
    </source>
</evidence>
<dbReference type="InterPro" id="IPR013525">
    <property type="entry name" value="ABC2_TM"/>
</dbReference>
<keyword evidence="2 6" id="KW-0812">Transmembrane</keyword>
<sequence length="273" mass="28722">MSTTTSPGTGVAPPGTVAAALRLTAYWSTVFRRTWRGGVVSALLTPLLYVVAMGVLLGGFVRADAAELEGATSYLAFVAPGLLAAHAMQMVIGETTYPVMSGVKWNKTYYAMHAAPIGIGAIVLAHLVFVGLRTLLACAAFVAVLTPFGLFATWYAPLLTVAVQVLVVGAFAAPVYAFSAGLDNEWAFNLLFRLGMIPMFLFSGAFFPVANLAAPLELLAKLTPLWHGVDLTRMVALGTVDAGAVVVHVAYLALLTAVGGWLAVRRLGARMVH</sequence>
<reference evidence="8 9" key="1">
    <citation type="submission" date="2023-08" db="EMBL/GenBank/DDBJ databases">
        <title>Nocardioides seae sp. nov., a bacterium isolated from a soil.</title>
        <authorList>
            <person name="Wang X."/>
        </authorList>
    </citation>
    <scope>NUCLEOTIDE SEQUENCE [LARGE SCALE GENOMIC DNA]</scope>
    <source>
        <strain evidence="8 9">YZH12</strain>
    </source>
</reference>
<comment type="similarity">
    <text evidence="6">Belongs to the ABC-2 integral membrane protein family.</text>
</comment>
<evidence type="ECO:0000256" key="6">
    <source>
        <dbReference type="RuleBase" id="RU361157"/>
    </source>
</evidence>
<evidence type="ECO:0000256" key="2">
    <source>
        <dbReference type="ARBA" id="ARBA00022692"/>
    </source>
</evidence>
<evidence type="ECO:0000313" key="8">
    <source>
        <dbReference type="EMBL" id="MDT9592579.1"/>
    </source>
</evidence>
<dbReference type="InterPro" id="IPR051784">
    <property type="entry name" value="Nod_factor_ABC_transporter"/>
</dbReference>
<organism evidence="8 9">
    <name type="scientific">Nocardioides imazamoxiresistens</name>
    <dbReference type="NCBI Taxonomy" id="3231893"/>
    <lineage>
        <taxon>Bacteria</taxon>
        <taxon>Bacillati</taxon>
        <taxon>Actinomycetota</taxon>
        <taxon>Actinomycetes</taxon>
        <taxon>Propionibacteriales</taxon>
        <taxon>Nocardioidaceae</taxon>
        <taxon>Nocardioides</taxon>
    </lineage>
</organism>